<dbReference type="Proteomes" id="UP001164746">
    <property type="component" value="Chromosome 11"/>
</dbReference>
<feature type="compositionally biased region" description="Polar residues" evidence="1">
    <location>
        <begin position="658"/>
        <end position="671"/>
    </location>
</feature>
<keyword evidence="4" id="KW-1185">Reference proteome</keyword>
<dbReference type="SMART" id="SM00706">
    <property type="entry name" value="TECPR"/>
    <property type="match status" value="9"/>
</dbReference>
<dbReference type="InterPro" id="IPR001680">
    <property type="entry name" value="WD40_rpt"/>
</dbReference>
<dbReference type="Pfam" id="PF06462">
    <property type="entry name" value="Hyd_WA"/>
    <property type="match status" value="1"/>
</dbReference>
<evidence type="ECO:0000313" key="4">
    <source>
        <dbReference type="Proteomes" id="UP001164746"/>
    </source>
</evidence>
<evidence type="ECO:0000313" key="3">
    <source>
        <dbReference type="EMBL" id="WAR18488.1"/>
    </source>
</evidence>
<dbReference type="InterPro" id="IPR056499">
    <property type="entry name" value="Beta-prop_HPS5-like"/>
</dbReference>
<evidence type="ECO:0000256" key="1">
    <source>
        <dbReference type="SAM" id="MobiDB-lite"/>
    </source>
</evidence>
<feature type="compositionally biased region" description="Polar residues" evidence="1">
    <location>
        <begin position="633"/>
        <end position="651"/>
    </location>
</feature>
<protein>
    <submittedName>
        <fullName evidence="3">TCPR2-like protein</fullName>
    </submittedName>
</protein>
<dbReference type="PANTHER" id="PTHR23287:SF16">
    <property type="entry name" value="TECTONIN BETA-PROPELLER REPEAT-CONTAINING PROTEIN 2"/>
    <property type="match status" value="1"/>
</dbReference>
<feature type="compositionally biased region" description="Basic and acidic residues" evidence="1">
    <location>
        <begin position="1485"/>
        <end position="1499"/>
    </location>
</feature>
<feature type="region of interest" description="Disordered" evidence="1">
    <location>
        <begin position="837"/>
        <end position="887"/>
    </location>
</feature>
<feature type="domain" description="HPS5-like beta-propeller" evidence="2">
    <location>
        <begin position="51"/>
        <end position="345"/>
    </location>
</feature>
<reference evidence="3" key="1">
    <citation type="submission" date="2022-11" db="EMBL/GenBank/DDBJ databases">
        <title>Centuries of genome instability and evolution in soft-shell clam transmissible cancer (bioRxiv).</title>
        <authorList>
            <person name="Hart S.F.M."/>
            <person name="Yonemitsu M.A."/>
            <person name="Giersch R.M."/>
            <person name="Beal B.F."/>
            <person name="Arriagada G."/>
            <person name="Davis B.W."/>
            <person name="Ostrander E.A."/>
            <person name="Goff S.P."/>
            <person name="Metzger M.J."/>
        </authorList>
    </citation>
    <scope>NUCLEOTIDE SEQUENCE</scope>
    <source>
        <strain evidence="3">MELC-2E11</strain>
        <tissue evidence="3">Siphon/mantle</tissue>
    </source>
</reference>
<feature type="compositionally biased region" description="Polar residues" evidence="1">
    <location>
        <begin position="857"/>
        <end position="870"/>
    </location>
</feature>
<feature type="region of interest" description="Disordered" evidence="1">
    <location>
        <begin position="456"/>
        <end position="501"/>
    </location>
</feature>
<gene>
    <name evidence="3" type="ORF">MAR_000326</name>
</gene>
<feature type="compositionally biased region" description="Basic and acidic residues" evidence="1">
    <location>
        <begin position="1514"/>
        <end position="1523"/>
    </location>
</feature>
<feature type="compositionally biased region" description="Polar residues" evidence="1">
    <location>
        <begin position="456"/>
        <end position="474"/>
    </location>
</feature>
<dbReference type="Pfam" id="PF23756">
    <property type="entry name" value="Beta-prop_HPS5"/>
    <property type="match status" value="1"/>
</dbReference>
<dbReference type="SUPFAM" id="SSF50998">
    <property type="entry name" value="Quinoprotein alcohol dehydrogenase-like"/>
    <property type="match status" value="1"/>
</dbReference>
<dbReference type="InterPro" id="IPR011047">
    <property type="entry name" value="Quinoprotein_ADH-like_sf"/>
</dbReference>
<dbReference type="InterPro" id="IPR006624">
    <property type="entry name" value="Beta-propeller_rpt_TECPR"/>
</dbReference>
<dbReference type="SMART" id="SM00320">
    <property type="entry name" value="WD40"/>
    <property type="match status" value="2"/>
</dbReference>
<proteinExistence type="predicted"/>
<dbReference type="InterPro" id="IPR015943">
    <property type="entry name" value="WD40/YVTN_repeat-like_dom_sf"/>
</dbReference>
<sequence length="1539" mass="170922">MATNRDRNPSPIPESNSKRTELKEHEPLTSILEHIPLKVQRGLQMQYEDLELTAIDVNASFMVFGTNVRTVFLFDRHKHEMQRLKAEDSNASVSSVALHHGLDDLVAVGYSSGTVYIFQLPSMLIGHSKKLERFIVSDIHTSPIKCLAWSMNGMRLFTGDTKGCVGITDVDFYEADTEIVQLHHGHRSLLISTRHRCIVCRMDSKDSITQIGSKDRKIQGDYGGCFIPAMCKVEDAKLYATRPGLRVWKASISGTVVNTYIFKELLAAPHPQIPLLDFKVTNIVRPPTVSQFGPLLLFRDRDLVTWNETTLYVLNSDSLEVVASQTNMGLIRGVVVTEGEIFVLRHGTSRNVVRIAESPMEVHRSHHKVKHIGKPSVIKDKNQEKLLSNATSDLQKPVLTQVTSNPSQSDTSAMRDMSSPELLPPVVKLNSPDFLKIEVNIEGLPSPVQTPTAETAIGQASSSDTKTHSNQPSESVPDETSVMGQREGGSPIQMSRHLEKRFVEGDKETRILDRVMVHGEEDDGDIVFNRKLKIKHKKKKRVSKERQATEGDSVSIHSTTSVNSAEDVDNNSSNMPQGPEVKPAHSTELPQAPVNIATDTHVTQGPTEEPVEPVVSQTVLEKKVTSDSESKISTEQSEDTQTSKLSSTNKNVSDKNSDTTVCDISEDNQNIVPKDDKTVEPDSVTTASVSCHALENRMKSDTCVSENEQDKSEKPENVPDLIPKTAEKPLSTDIDSIESHTRTPDVLSFQRRQKFSLDLEISRLNSYLSEPGSSQATDIENSLSFSGQTQADSILLSTGRRKEVKSIGMGQATLVEDRIDGYEPSKLEKAIAELEKVSEEPVNSETNALDSVETDKSSLTSRVSPKSPSIYSIYGKPETSDSTPDDFYSKYRPTSLSFVNSSLSEQAEGQSHRLQHNAESSNRIQFSPRFLRAVNNWTEITANGNIYSLSVSATHVWITDRSTNIFYSSLTGPGIAWKKPTGNASQISVSPDGNIVWGLYKGTVSAGTKITAKRPEGMKWVEAVRDVSYISVDDTCAWYIKTNHQVMVQIGLSKERPCYKGEIVDTPHRLKQIVCREGVVWALTEKCLWLYRSGITQDRPQGNDWKTGDSGKENRLFCEIALGEGDIGLALDVLGQVWFVSGVTRDKPKGDNQWWQVPLNSEYLMQDSTALDMLKSFSRKFDPQQLTTLITSQTGGLLSGQGGVWVCPEYKNVLHVCRGSVEGQQWREAHPDSLAMSSWKLVEASNVMLNNSHVWAMQPNGDIFAFTSDGQNCTCIEAPRSDRDPLNPVTLVCLSACTQAIWALNSEGQVYIRTGVSTTEPRGSGWAKLDLAQLVDSDGRVFHRIGVRAPSELSLNAAWLPVDNGGTVFTQIVSGQQDWKVWALDNRRQVFVRDKVTAEMPIGRKWIHVSAKQISMSNNFVWALNHAGELLCRYGITQDNITGEFWKKIPGNFSYISATPTDTVWAITKEGQLVRRFTRYIMRTSKDQEDSPRKGRTARDASVCSDDGDWELEDSPRKGRTARDASVCSDDGDWELVDI</sequence>
<feature type="compositionally biased region" description="Basic and acidic residues" evidence="1">
    <location>
        <begin position="708"/>
        <end position="717"/>
    </location>
</feature>
<feature type="compositionally biased region" description="Basic and acidic residues" evidence="1">
    <location>
        <begin position="620"/>
        <end position="632"/>
    </location>
</feature>
<feature type="region of interest" description="Disordered" evidence="1">
    <location>
        <begin position="389"/>
        <end position="425"/>
    </location>
</feature>
<feature type="compositionally biased region" description="Polar residues" evidence="1">
    <location>
        <begin position="597"/>
        <end position="606"/>
    </location>
</feature>
<feature type="compositionally biased region" description="Polar residues" evidence="1">
    <location>
        <begin position="550"/>
        <end position="576"/>
    </location>
</feature>
<feature type="compositionally biased region" description="Acidic residues" evidence="1">
    <location>
        <begin position="1530"/>
        <end position="1539"/>
    </location>
</feature>
<dbReference type="SUPFAM" id="SSF50978">
    <property type="entry name" value="WD40 repeat-like"/>
    <property type="match status" value="1"/>
</dbReference>
<dbReference type="Gene3D" id="2.130.10.10">
    <property type="entry name" value="YVTN repeat-like/Quinoprotein amine dehydrogenase"/>
    <property type="match status" value="1"/>
</dbReference>
<dbReference type="EMBL" id="CP111022">
    <property type="protein sequence ID" value="WAR18488.1"/>
    <property type="molecule type" value="Genomic_DNA"/>
</dbReference>
<feature type="region of interest" description="Disordered" evidence="1">
    <location>
        <begin position="1"/>
        <end position="25"/>
    </location>
</feature>
<feature type="region of interest" description="Disordered" evidence="1">
    <location>
        <begin position="1485"/>
        <end position="1539"/>
    </location>
</feature>
<accession>A0ABY7FCR4</accession>
<name>A0ABY7FCR4_MYAAR</name>
<dbReference type="PANTHER" id="PTHR23287">
    <property type="entry name" value="RUBY-EYE2-LIKE PROTEIN"/>
    <property type="match status" value="1"/>
</dbReference>
<dbReference type="Pfam" id="PF19193">
    <property type="entry name" value="Tectonin"/>
    <property type="match status" value="2"/>
</dbReference>
<feature type="compositionally biased region" description="Polar residues" evidence="1">
    <location>
        <begin position="389"/>
        <end position="412"/>
    </location>
</feature>
<organism evidence="3 4">
    <name type="scientific">Mya arenaria</name>
    <name type="common">Soft-shell clam</name>
    <dbReference type="NCBI Taxonomy" id="6604"/>
    <lineage>
        <taxon>Eukaryota</taxon>
        <taxon>Metazoa</taxon>
        <taxon>Spiralia</taxon>
        <taxon>Lophotrochozoa</taxon>
        <taxon>Mollusca</taxon>
        <taxon>Bivalvia</taxon>
        <taxon>Autobranchia</taxon>
        <taxon>Heteroconchia</taxon>
        <taxon>Euheterodonta</taxon>
        <taxon>Imparidentia</taxon>
        <taxon>Neoheterodontei</taxon>
        <taxon>Myida</taxon>
        <taxon>Myoidea</taxon>
        <taxon>Myidae</taxon>
        <taxon>Mya</taxon>
    </lineage>
</organism>
<feature type="compositionally biased region" description="Basic and acidic residues" evidence="1">
    <location>
        <begin position="16"/>
        <end position="25"/>
    </location>
</feature>
<evidence type="ECO:0000259" key="2">
    <source>
        <dbReference type="Pfam" id="PF23756"/>
    </source>
</evidence>
<dbReference type="InterPro" id="IPR036322">
    <property type="entry name" value="WD40_repeat_dom_sf"/>
</dbReference>
<feature type="region of interest" description="Disordered" evidence="1">
    <location>
        <begin position="537"/>
        <end position="742"/>
    </location>
</feature>